<name>A0A0F9FEC4_9ZZZZ</name>
<protein>
    <submittedName>
        <fullName evidence="1">Uncharacterized protein</fullName>
    </submittedName>
</protein>
<accession>A0A0F9FEC4</accession>
<organism evidence="1">
    <name type="scientific">marine sediment metagenome</name>
    <dbReference type="NCBI Taxonomy" id="412755"/>
    <lineage>
        <taxon>unclassified sequences</taxon>
        <taxon>metagenomes</taxon>
        <taxon>ecological metagenomes</taxon>
    </lineage>
</organism>
<comment type="caution">
    <text evidence="1">The sequence shown here is derived from an EMBL/GenBank/DDBJ whole genome shotgun (WGS) entry which is preliminary data.</text>
</comment>
<dbReference type="AlphaFoldDB" id="A0A0F9FEC4"/>
<evidence type="ECO:0000313" key="1">
    <source>
        <dbReference type="EMBL" id="KKL76761.1"/>
    </source>
</evidence>
<sequence>MPKKWQVDLKDYGERYASEVNDRFWLIHLGLLAIAERLEVIAVEAVKVNRPLLHPEPEMKIGGTDPD</sequence>
<gene>
    <name evidence="1" type="ORF">LCGC14_2041620</name>
</gene>
<reference evidence="1" key="1">
    <citation type="journal article" date="2015" name="Nature">
        <title>Complex archaea that bridge the gap between prokaryotes and eukaryotes.</title>
        <authorList>
            <person name="Spang A."/>
            <person name="Saw J.H."/>
            <person name="Jorgensen S.L."/>
            <person name="Zaremba-Niedzwiedzka K."/>
            <person name="Martijn J."/>
            <person name="Lind A.E."/>
            <person name="van Eijk R."/>
            <person name="Schleper C."/>
            <person name="Guy L."/>
            <person name="Ettema T.J."/>
        </authorList>
    </citation>
    <scope>NUCLEOTIDE SEQUENCE</scope>
</reference>
<dbReference type="EMBL" id="LAZR01023950">
    <property type="protein sequence ID" value="KKL76761.1"/>
    <property type="molecule type" value="Genomic_DNA"/>
</dbReference>
<proteinExistence type="predicted"/>